<sequence length="61" mass="6543">MSDTDPRNCGTGACLIDPDGHCWCGQQWDGDRMVPPTPPGGLSDAEQARRAQDQADRDTAV</sequence>
<comment type="caution">
    <text evidence="2">The sequence shown here is derived from an EMBL/GenBank/DDBJ whole genome shotgun (WGS) entry which is preliminary data.</text>
</comment>
<proteinExistence type="predicted"/>
<protein>
    <submittedName>
        <fullName evidence="2">Uncharacterized protein</fullName>
    </submittedName>
</protein>
<evidence type="ECO:0000256" key="1">
    <source>
        <dbReference type="SAM" id="MobiDB-lite"/>
    </source>
</evidence>
<feature type="region of interest" description="Disordered" evidence="1">
    <location>
        <begin position="28"/>
        <end position="61"/>
    </location>
</feature>
<accession>A0ABU9BYZ9</accession>
<gene>
    <name evidence="2" type="ORF">AACH00_00495</name>
</gene>
<reference evidence="2 3" key="1">
    <citation type="submission" date="2024-04" db="EMBL/GenBank/DDBJ databases">
        <title>Novel species of the genus Ideonella isolated from streams.</title>
        <authorList>
            <person name="Lu H."/>
        </authorList>
    </citation>
    <scope>NUCLEOTIDE SEQUENCE [LARGE SCALE GENOMIC DNA]</scope>
    <source>
        <strain evidence="2 3">LYT19W</strain>
    </source>
</reference>
<keyword evidence="3" id="KW-1185">Reference proteome</keyword>
<dbReference type="RefSeq" id="WP_341396977.1">
    <property type="nucleotide sequence ID" value="NZ_JBBUTI010000001.1"/>
</dbReference>
<organism evidence="2 3">
    <name type="scientific">Ideonella margarita</name>
    <dbReference type="NCBI Taxonomy" id="2984191"/>
    <lineage>
        <taxon>Bacteria</taxon>
        <taxon>Pseudomonadati</taxon>
        <taxon>Pseudomonadota</taxon>
        <taxon>Betaproteobacteria</taxon>
        <taxon>Burkholderiales</taxon>
        <taxon>Sphaerotilaceae</taxon>
        <taxon>Ideonella</taxon>
    </lineage>
</organism>
<feature type="compositionally biased region" description="Basic and acidic residues" evidence="1">
    <location>
        <begin position="46"/>
        <end position="61"/>
    </location>
</feature>
<dbReference type="Proteomes" id="UP001379945">
    <property type="component" value="Unassembled WGS sequence"/>
</dbReference>
<evidence type="ECO:0000313" key="2">
    <source>
        <dbReference type="EMBL" id="MEK8044817.1"/>
    </source>
</evidence>
<name>A0ABU9BYZ9_9BURK</name>
<dbReference type="EMBL" id="JBBUTI010000001">
    <property type="protein sequence ID" value="MEK8044817.1"/>
    <property type="molecule type" value="Genomic_DNA"/>
</dbReference>
<evidence type="ECO:0000313" key="3">
    <source>
        <dbReference type="Proteomes" id="UP001379945"/>
    </source>
</evidence>